<evidence type="ECO:0000256" key="3">
    <source>
        <dbReference type="ARBA" id="ARBA00022692"/>
    </source>
</evidence>
<name>A0A7Y1A892_PSEVE</name>
<evidence type="ECO:0000313" key="11">
    <source>
        <dbReference type="Proteomes" id="UP000537729"/>
    </source>
</evidence>
<protein>
    <submittedName>
        <fullName evidence="10">Efflux transporter outer membrane subunit</fullName>
    </submittedName>
</protein>
<keyword evidence="3 8" id="KW-0812">Transmembrane</keyword>
<accession>A0A7Y1A892</accession>
<dbReference type="InterPro" id="IPR010131">
    <property type="entry name" value="MdtP/NodT-like"/>
</dbReference>
<dbReference type="InterPro" id="IPR003423">
    <property type="entry name" value="OMP_efflux"/>
</dbReference>
<dbReference type="Pfam" id="PF02321">
    <property type="entry name" value="OEP"/>
    <property type="match status" value="2"/>
</dbReference>
<dbReference type="NCBIfam" id="TIGR01845">
    <property type="entry name" value="outer_NodT"/>
    <property type="match status" value="1"/>
</dbReference>
<dbReference type="Gene3D" id="2.20.200.10">
    <property type="entry name" value="Outer membrane efflux proteins (OEP)"/>
    <property type="match status" value="1"/>
</dbReference>
<proteinExistence type="inferred from homology"/>
<evidence type="ECO:0000313" key="10">
    <source>
        <dbReference type="EMBL" id="NMY11028.1"/>
    </source>
</evidence>
<keyword evidence="4 8" id="KW-0472">Membrane</keyword>
<dbReference type="PROSITE" id="PS51257">
    <property type="entry name" value="PROKAR_LIPOPROTEIN"/>
    <property type="match status" value="1"/>
</dbReference>
<keyword evidence="7 8" id="KW-0449">Lipoprotein</keyword>
<dbReference type="RefSeq" id="WP_169866128.1">
    <property type="nucleotide sequence ID" value="NZ_JAAQWG010000033.1"/>
</dbReference>
<dbReference type="SUPFAM" id="SSF56954">
    <property type="entry name" value="Outer membrane efflux proteins (OEP)"/>
    <property type="match status" value="1"/>
</dbReference>
<dbReference type="PANTHER" id="PTHR30203:SF30">
    <property type="entry name" value="OUTER MEMBRANE PROTEIN-RELATED"/>
    <property type="match status" value="1"/>
</dbReference>
<sequence length="462" mass="50863">MNIKAYGALQWMSLGAAFGLIACAPVKTASPQEAKVFAPAAWRAPIGVPAPISGTWWQTFDEPAINDLVEAALAHNTDILEAISRVEEARQQIRLSHSALLPTLDGSVGGQTNRSLGTTGITHTRSIQPELQASYELDLWGRLRTLENAAQMSYQASQSDRDNIRLSVASTTVRAYISLVSLDTQLKVTRDTAQSRRDALRVAEDRANEGYTSQLELTQAQSEYESAAQMIPELEQAIRQQENAIRLLTGTLPGDLHRGRELQTLTPPTVPGLLPAQLLRRRPDIQQAEQLVAAADLKLDARRDEFLPQVQLSSGIGRLYVNALDFDPVKVWDLGASVLAPIYSAGRLEAQVGVATAQRNQAAYSYRATALKAFGEVENSLSGVKRLEEQITRVHARRVTLARSLEIARDRYQGGYSSYLEVLDAQRNLFNTELSAIRIRENQLKNVISLYQALGGGWVPEK</sequence>
<evidence type="ECO:0000256" key="9">
    <source>
        <dbReference type="SAM" id="Coils"/>
    </source>
</evidence>
<evidence type="ECO:0000256" key="2">
    <source>
        <dbReference type="ARBA" id="ARBA00022452"/>
    </source>
</evidence>
<dbReference type="GO" id="GO:0015562">
    <property type="term" value="F:efflux transmembrane transporter activity"/>
    <property type="evidence" value="ECO:0007669"/>
    <property type="project" value="InterPro"/>
</dbReference>
<dbReference type="PANTHER" id="PTHR30203">
    <property type="entry name" value="OUTER MEMBRANE CATION EFFLUX PROTEIN"/>
    <property type="match status" value="1"/>
</dbReference>
<evidence type="ECO:0000256" key="6">
    <source>
        <dbReference type="ARBA" id="ARBA00023237"/>
    </source>
</evidence>
<dbReference type="AlphaFoldDB" id="A0A7Y1A892"/>
<dbReference type="EMBL" id="JAAQWG010000033">
    <property type="protein sequence ID" value="NMY11028.1"/>
    <property type="molecule type" value="Genomic_DNA"/>
</dbReference>
<dbReference type="Proteomes" id="UP000537729">
    <property type="component" value="Unassembled WGS sequence"/>
</dbReference>
<reference evidence="10 11" key="1">
    <citation type="journal article" date="2020" name="Front. Microbiol.">
        <title>Genetic Organization of the aprX-lipA2 Operon Affects the Proteolytic Potential of Pseudomonas Species in Milk.</title>
        <authorList>
            <person name="Maier C."/>
            <person name="Huptas C."/>
            <person name="von Neubeck M."/>
            <person name="Scherer S."/>
            <person name="Wenning M."/>
            <person name="Lucking G."/>
        </authorList>
    </citation>
    <scope>NUCLEOTIDE SEQUENCE [LARGE SCALE GENOMIC DNA]</scope>
    <source>
        <strain evidence="10 11">DSM 16272</strain>
    </source>
</reference>
<evidence type="ECO:0000256" key="7">
    <source>
        <dbReference type="ARBA" id="ARBA00023288"/>
    </source>
</evidence>
<dbReference type="GO" id="GO:0009279">
    <property type="term" value="C:cell outer membrane"/>
    <property type="evidence" value="ECO:0007669"/>
    <property type="project" value="UniProtKB-SubCell"/>
</dbReference>
<evidence type="ECO:0000256" key="4">
    <source>
        <dbReference type="ARBA" id="ARBA00023136"/>
    </source>
</evidence>
<dbReference type="Gene3D" id="1.20.1600.10">
    <property type="entry name" value="Outer membrane efflux proteins (OEP)"/>
    <property type="match status" value="1"/>
</dbReference>
<gene>
    <name evidence="10" type="ORF">HBO38_21635</name>
</gene>
<keyword evidence="2 8" id="KW-1134">Transmembrane beta strand</keyword>
<organism evidence="10 11">
    <name type="scientific">Pseudomonas veronii</name>
    <dbReference type="NCBI Taxonomy" id="76761"/>
    <lineage>
        <taxon>Bacteria</taxon>
        <taxon>Pseudomonadati</taxon>
        <taxon>Pseudomonadota</taxon>
        <taxon>Gammaproteobacteria</taxon>
        <taxon>Pseudomonadales</taxon>
        <taxon>Pseudomonadaceae</taxon>
        <taxon>Pseudomonas</taxon>
    </lineage>
</organism>
<evidence type="ECO:0000256" key="5">
    <source>
        <dbReference type="ARBA" id="ARBA00023139"/>
    </source>
</evidence>
<feature type="coiled-coil region" evidence="9">
    <location>
        <begin position="217"/>
        <end position="244"/>
    </location>
</feature>
<evidence type="ECO:0000256" key="8">
    <source>
        <dbReference type="RuleBase" id="RU362097"/>
    </source>
</evidence>
<evidence type="ECO:0000256" key="1">
    <source>
        <dbReference type="ARBA" id="ARBA00007613"/>
    </source>
</evidence>
<keyword evidence="6" id="KW-0998">Cell outer membrane</keyword>
<comment type="caution">
    <text evidence="10">The sequence shown here is derived from an EMBL/GenBank/DDBJ whole genome shotgun (WGS) entry which is preliminary data.</text>
</comment>
<keyword evidence="9" id="KW-0175">Coiled coil</keyword>
<keyword evidence="5 8" id="KW-0564">Palmitate</keyword>
<comment type="subcellular location">
    <subcellularLocation>
        <location evidence="8">Cell outer membrane</location>
        <topology evidence="8">Lipid-anchor</topology>
    </subcellularLocation>
</comment>
<comment type="similarity">
    <text evidence="1 8">Belongs to the outer membrane factor (OMF) (TC 1.B.17) family.</text>
</comment>